<comment type="similarity">
    <text evidence="1">Belongs to the universal ribosomal protein uL4 family.</text>
</comment>
<evidence type="ECO:0000256" key="3">
    <source>
        <dbReference type="ARBA" id="ARBA00023274"/>
    </source>
</evidence>
<gene>
    <name evidence="5" type="ORF">C3L33_12054</name>
</gene>
<evidence type="ECO:0000313" key="6">
    <source>
        <dbReference type="Proteomes" id="UP000428333"/>
    </source>
</evidence>
<dbReference type="InterPro" id="IPR002136">
    <property type="entry name" value="Ribosomal_uL4"/>
</dbReference>
<evidence type="ECO:0000256" key="2">
    <source>
        <dbReference type="ARBA" id="ARBA00022980"/>
    </source>
</evidence>
<keyword evidence="2" id="KW-0689">Ribosomal protein</keyword>
<dbReference type="GO" id="GO:0005840">
    <property type="term" value="C:ribosome"/>
    <property type="evidence" value="ECO:0007669"/>
    <property type="project" value="UniProtKB-KW"/>
</dbReference>
<dbReference type="GO" id="GO:0006412">
    <property type="term" value="P:translation"/>
    <property type="evidence" value="ECO:0007669"/>
    <property type="project" value="InterPro"/>
</dbReference>
<proteinExistence type="inferred from homology"/>
<keyword evidence="6" id="KW-1185">Reference proteome</keyword>
<dbReference type="InterPro" id="IPR023574">
    <property type="entry name" value="Ribosomal_uL4_dom_sf"/>
</dbReference>
<dbReference type="InterPro" id="IPR013005">
    <property type="entry name" value="Ribosomal_uL4-like"/>
</dbReference>
<dbReference type="Pfam" id="PF00573">
    <property type="entry name" value="Ribosomal_L4"/>
    <property type="match status" value="1"/>
</dbReference>
<accession>A0A6A4L9I3</accession>
<dbReference type="PANTHER" id="PTHR10746">
    <property type="entry name" value="50S RIBOSOMAL PROTEIN L4"/>
    <property type="match status" value="1"/>
</dbReference>
<reference evidence="5 6" key="1">
    <citation type="journal article" date="2019" name="Genome Biol. Evol.">
        <title>The Rhododendron genome and chromosomal organization provide insight into shared whole-genome duplications across the heath family (Ericaceae).</title>
        <authorList>
            <person name="Soza V.L."/>
            <person name="Lindsley D."/>
            <person name="Waalkes A."/>
            <person name="Ramage E."/>
            <person name="Patwardhan R.P."/>
            <person name="Burton J.N."/>
            <person name="Adey A."/>
            <person name="Kumar A."/>
            <person name="Qiu R."/>
            <person name="Shendure J."/>
            <person name="Hall B."/>
        </authorList>
    </citation>
    <scope>NUCLEOTIDE SEQUENCE [LARGE SCALE GENOMIC DNA]</scope>
    <source>
        <strain evidence="5">RSF 1966-606</strain>
    </source>
</reference>
<dbReference type="GO" id="GO:0003735">
    <property type="term" value="F:structural constituent of ribosome"/>
    <property type="evidence" value="ECO:0007669"/>
    <property type="project" value="InterPro"/>
</dbReference>
<protein>
    <recommendedName>
        <fullName evidence="4">Large ribosomal subunit protein uL4m</fullName>
    </recommendedName>
</protein>
<evidence type="ECO:0000256" key="4">
    <source>
        <dbReference type="ARBA" id="ARBA00040565"/>
    </source>
</evidence>
<feature type="non-terminal residue" evidence="5">
    <location>
        <position position="1"/>
    </location>
</feature>
<name>A0A6A4L9I3_9ERIC</name>
<dbReference type="GO" id="GO:1990904">
    <property type="term" value="C:ribonucleoprotein complex"/>
    <property type="evidence" value="ECO:0007669"/>
    <property type="project" value="UniProtKB-KW"/>
</dbReference>
<comment type="caution">
    <text evidence="5">The sequence shown here is derived from an EMBL/GenBank/DDBJ whole genome shotgun (WGS) entry which is preliminary data.</text>
</comment>
<dbReference type="OrthoDB" id="275876at2759"/>
<sequence length="330" mass="36512">LYSHDSSDSPSSVETFNFGKSVLSFLGCRGLSTSVLTPESNDGDFPSQLLSTKGVVTPEHTRGLYQDLVIPVTNFNNDDKGLMVLAGDVFDVPIRKDIVHRVVRWQLAKRRQGTHSTKTLSEVSGTGKKPWKQKGLGLARHGTLRGPQFRGGCIMHGPKPRSHAIKLNKKVRRLGLKITLSARAAEGKAKIFINIQLMVFDDLEVPTHKTKNIVNYVKQMDNSKKLLLVDGGPLTENLKLATQNLHYVNILPSIGAGNEFQFCSAVLNIASSKELEMLIIHLGSVSVLTSFHFTLSQGLNVYSILQHDTLVMSRDAVNRIVERMHTPINR</sequence>
<dbReference type="AlphaFoldDB" id="A0A6A4L9I3"/>
<dbReference type="HAMAP" id="MF_01328_B">
    <property type="entry name" value="Ribosomal_uL4_B"/>
    <property type="match status" value="1"/>
</dbReference>
<dbReference type="NCBIfam" id="TIGR03953">
    <property type="entry name" value="rplD_bact"/>
    <property type="match status" value="1"/>
</dbReference>
<dbReference type="SUPFAM" id="SSF52166">
    <property type="entry name" value="Ribosomal protein L4"/>
    <property type="match status" value="1"/>
</dbReference>
<evidence type="ECO:0000256" key="1">
    <source>
        <dbReference type="ARBA" id="ARBA00010528"/>
    </source>
</evidence>
<dbReference type="Gene3D" id="3.40.1370.10">
    <property type="match status" value="1"/>
</dbReference>
<evidence type="ECO:0000313" key="5">
    <source>
        <dbReference type="EMBL" id="KAE9456063.1"/>
    </source>
</evidence>
<dbReference type="EMBL" id="QEFC01001765">
    <property type="protein sequence ID" value="KAE9456063.1"/>
    <property type="molecule type" value="Genomic_DNA"/>
</dbReference>
<dbReference type="Proteomes" id="UP000428333">
    <property type="component" value="Linkage Group LG07"/>
</dbReference>
<dbReference type="PANTHER" id="PTHR10746:SF6">
    <property type="entry name" value="LARGE RIBOSOMAL SUBUNIT PROTEIN UL4M"/>
    <property type="match status" value="1"/>
</dbReference>
<keyword evidence="3" id="KW-0687">Ribonucleoprotein</keyword>
<organism evidence="5 6">
    <name type="scientific">Rhododendron williamsianum</name>
    <dbReference type="NCBI Taxonomy" id="262921"/>
    <lineage>
        <taxon>Eukaryota</taxon>
        <taxon>Viridiplantae</taxon>
        <taxon>Streptophyta</taxon>
        <taxon>Embryophyta</taxon>
        <taxon>Tracheophyta</taxon>
        <taxon>Spermatophyta</taxon>
        <taxon>Magnoliopsida</taxon>
        <taxon>eudicotyledons</taxon>
        <taxon>Gunneridae</taxon>
        <taxon>Pentapetalae</taxon>
        <taxon>asterids</taxon>
        <taxon>Ericales</taxon>
        <taxon>Ericaceae</taxon>
        <taxon>Ericoideae</taxon>
        <taxon>Rhodoreae</taxon>
        <taxon>Rhododendron</taxon>
    </lineage>
</organism>